<feature type="non-terminal residue" evidence="1">
    <location>
        <position position="1"/>
    </location>
</feature>
<dbReference type="Proteomes" id="UP000054248">
    <property type="component" value="Unassembled WGS sequence"/>
</dbReference>
<reference evidence="1 2" key="1">
    <citation type="submission" date="2014-04" db="EMBL/GenBank/DDBJ databases">
        <authorList>
            <consortium name="DOE Joint Genome Institute"/>
            <person name="Kuo A."/>
            <person name="Girlanda M."/>
            <person name="Perotto S."/>
            <person name="Kohler A."/>
            <person name="Nagy L.G."/>
            <person name="Floudas D."/>
            <person name="Copeland A."/>
            <person name="Barry K.W."/>
            <person name="Cichocki N."/>
            <person name="Veneault-Fourrey C."/>
            <person name="LaButti K."/>
            <person name="Lindquist E.A."/>
            <person name="Lipzen A."/>
            <person name="Lundell T."/>
            <person name="Morin E."/>
            <person name="Murat C."/>
            <person name="Sun H."/>
            <person name="Tunlid A."/>
            <person name="Henrissat B."/>
            <person name="Grigoriev I.V."/>
            <person name="Hibbett D.S."/>
            <person name="Martin F."/>
            <person name="Nordberg H.P."/>
            <person name="Cantor M.N."/>
            <person name="Hua S.X."/>
        </authorList>
    </citation>
    <scope>NUCLEOTIDE SEQUENCE [LARGE SCALE GENOMIC DNA]</scope>
    <source>
        <strain evidence="1 2">MUT 4182</strain>
    </source>
</reference>
<evidence type="ECO:0000313" key="1">
    <source>
        <dbReference type="EMBL" id="KIO26561.1"/>
    </source>
</evidence>
<reference evidence="2" key="2">
    <citation type="submission" date="2015-01" db="EMBL/GenBank/DDBJ databases">
        <title>Evolutionary Origins and Diversification of the Mycorrhizal Mutualists.</title>
        <authorList>
            <consortium name="DOE Joint Genome Institute"/>
            <consortium name="Mycorrhizal Genomics Consortium"/>
            <person name="Kohler A."/>
            <person name="Kuo A."/>
            <person name="Nagy L.G."/>
            <person name="Floudas D."/>
            <person name="Copeland A."/>
            <person name="Barry K.W."/>
            <person name="Cichocki N."/>
            <person name="Veneault-Fourrey C."/>
            <person name="LaButti K."/>
            <person name="Lindquist E.A."/>
            <person name="Lipzen A."/>
            <person name="Lundell T."/>
            <person name="Morin E."/>
            <person name="Murat C."/>
            <person name="Riley R."/>
            <person name="Ohm R."/>
            <person name="Sun H."/>
            <person name="Tunlid A."/>
            <person name="Henrissat B."/>
            <person name="Grigoriev I.V."/>
            <person name="Hibbett D.S."/>
            <person name="Martin F."/>
        </authorList>
    </citation>
    <scope>NUCLEOTIDE SEQUENCE [LARGE SCALE GENOMIC DNA]</scope>
    <source>
        <strain evidence="2">MUT 4182</strain>
    </source>
</reference>
<dbReference type="OrthoDB" id="3223072at2759"/>
<keyword evidence="2" id="KW-1185">Reference proteome</keyword>
<accession>A0A0C3QIC2</accession>
<dbReference type="AlphaFoldDB" id="A0A0C3QIC2"/>
<evidence type="ECO:0000313" key="2">
    <source>
        <dbReference type="Proteomes" id="UP000054248"/>
    </source>
</evidence>
<protein>
    <submittedName>
        <fullName evidence="1">Uncharacterized protein</fullName>
    </submittedName>
</protein>
<proteinExistence type="predicted"/>
<name>A0A0C3QIC2_9AGAM</name>
<organism evidence="1 2">
    <name type="scientific">Tulasnella calospora MUT 4182</name>
    <dbReference type="NCBI Taxonomy" id="1051891"/>
    <lineage>
        <taxon>Eukaryota</taxon>
        <taxon>Fungi</taxon>
        <taxon>Dikarya</taxon>
        <taxon>Basidiomycota</taxon>
        <taxon>Agaricomycotina</taxon>
        <taxon>Agaricomycetes</taxon>
        <taxon>Cantharellales</taxon>
        <taxon>Tulasnellaceae</taxon>
        <taxon>Tulasnella</taxon>
    </lineage>
</organism>
<sequence length="202" mass="21806">LPNNVPTPAAAAGPSAGIITVAASAPIDPLDKKTSVAGCKKARIRVEDMGGKAKGWISVHHGPFSKEVTTLPGHALHVKAEKTNSGPTTLWILNVTDWSRLCIVWSTNNFDAKDGNQYGKLKPCDKAGTPIKVELDVIRGQCLPEVWDIDNEGVITPTWRQTGGSGRVPLRMAGSTWFQITSTQLPLVPRMDAVKFVYEPIE</sequence>
<dbReference type="HOGENOM" id="CLU_117318_0_0_1"/>
<gene>
    <name evidence="1" type="ORF">M407DRAFT_200056</name>
</gene>
<dbReference type="EMBL" id="KN823022">
    <property type="protein sequence ID" value="KIO26561.1"/>
    <property type="molecule type" value="Genomic_DNA"/>
</dbReference>